<protein>
    <recommendedName>
        <fullName evidence="3">2-amino-4-hydroxy-6-hydroxymethyldihydropteridine diphosphokinase</fullName>
        <ecNumber evidence="3">2.7.6.3</ecNumber>
    </recommendedName>
</protein>
<keyword evidence="5" id="KW-0547">Nucleotide-binding</keyword>
<keyword evidence="11" id="KW-1185">Reference proteome</keyword>
<dbReference type="PANTHER" id="PTHR43071:SF1">
    <property type="entry name" value="2-AMINO-4-HYDROXY-6-HYDROXYMETHYLDIHYDROPTERIDINE PYROPHOSPHOKINASE"/>
    <property type="match status" value="1"/>
</dbReference>
<dbReference type="InterPro" id="IPR000550">
    <property type="entry name" value="Hppk"/>
</dbReference>
<dbReference type="NCBIfam" id="TIGR01498">
    <property type="entry name" value="folK"/>
    <property type="match status" value="1"/>
</dbReference>
<organism evidence="10 11">
    <name type="scientific">Sinomonas halotolerans</name>
    <dbReference type="NCBI Taxonomy" id="1644133"/>
    <lineage>
        <taxon>Bacteria</taxon>
        <taxon>Bacillati</taxon>
        <taxon>Actinomycetota</taxon>
        <taxon>Actinomycetes</taxon>
        <taxon>Micrococcales</taxon>
        <taxon>Micrococcaceae</taxon>
        <taxon>Sinomonas</taxon>
    </lineage>
</organism>
<evidence type="ECO:0000256" key="8">
    <source>
        <dbReference type="ARBA" id="ARBA00022909"/>
    </source>
</evidence>
<dbReference type="GO" id="GO:0003848">
    <property type="term" value="F:2-amino-4-hydroxy-6-hydroxymethyldihydropteridine diphosphokinase activity"/>
    <property type="evidence" value="ECO:0007669"/>
    <property type="project" value="UniProtKB-EC"/>
</dbReference>
<feature type="domain" description="7,8-dihydro-6-hydroxymethylpterin-pyrophosphokinase" evidence="9">
    <location>
        <begin position="93"/>
        <end position="104"/>
    </location>
</feature>
<accession>A0ABU9WX64</accession>
<proteinExistence type="predicted"/>
<dbReference type="Proteomes" id="UP001422074">
    <property type="component" value="Unassembled WGS sequence"/>
</dbReference>
<evidence type="ECO:0000256" key="4">
    <source>
        <dbReference type="ARBA" id="ARBA00022679"/>
    </source>
</evidence>
<dbReference type="CDD" id="cd00483">
    <property type="entry name" value="HPPK"/>
    <property type="match status" value="1"/>
</dbReference>
<dbReference type="PANTHER" id="PTHR43071">
    <property type="entry name" value="2-AMINO-4-HYDROXY-6-HYDROXYMETHYLDIHYDROPTERIDINE PYROPHOSPHOKINASE"/>
    <property type="match status" value="1"/>
</dbReference>
<gene>
    <name evidence="10" type="primary">folK</name>
    <name evidence="10" type="ORF">ABCQ75_04380</name>
</gene>
<comment type="catalytic activity">
    <reaction evidence="1">
        <text>6-hydroxymethyl-7,8-dihydropterin + ATP = (7,8-dihydropterin-6-yl)methyl diphosphate + AMP + H(+)</text>
        <dbReference type="Rhea" id="RHEA:11412"/>
        <dbReference type="ChEBI" id="CHEBI:15378"/>
        <dbReference type="ChEBI" id="CHEBI:30616"/>
        <dbReference type="ChEBI" id="CHEBI:44841"/>
        <dbReference type="ChEBI" id="CHEBI:72950"/>
        <dbReference type="ChEBI" id="CHEBI:456215"/>
        <dbReference type="EC" id="2.7.6.3"/>
    </reaction>
</comment>
<dbReference type="InterPro" id="IPR035907">
    <property type="entry name" value="Hppk_sf"/>
</dbReference>
<reference evidence="10 11" key="1">
    <citation type="submission" date="2024-05" db="EMBL/GenBank/DDBJ databases">
        <title>Sinomonas sp. nov., isolated from a waste landfill.</title>
        <authorList>
            <person name="Zhao Y."/>
        </authorList>
    </citation>
    <scope>NUCLEOTIDE SEQUENCE [LARGE SCALE GENOMIC DNA]</scope>
    <source>
        <strain evidence="10 11">CCTCC AB2014300</strain>
    </source>
</reference>
<evidence type="ECO:0000256" key="7">
    <source>
        <dbReference type="ARBA" id="ARBA00022840"/>
    </source>
</evidence>
<evidence type="ECO:0000256" key="1">
    <source>
        <dbReference type="ARBA" id="ARBA00000198"/>
    </source>
</evidence>
<dbReference type="Pfam" id="PF01288">
    <property type="entry name" value="HPPK"/>
    <property type="match status" value="1"/>
</dbReference>
<keyword evidence="4 10" id="KW-0808">Transferase</keyword>
<keyword evidence="8" id="KW-0289">Folate biosynthesis</keyword>
<evidence type="ECO:0000259" key="9">
    <source>
        <dbReference type="PROSITE" id="PS00794"/>
    </source>
</evidence>
<keyword evidence="6" id="KW-0418">Kinase</keyword>
<dbReference type="EMBL" id="JBDFRB010000003">
    <property type="protein sequence ID" value="MEN2743774.1"/>
    <property type="molecule type" value="Genomic_DNA"/>
</dbReference>
<evidence type="ECO:0000313" key="10">
    <source>
        <dbReference type="EMBL" id="MEN2743774.1"/>
    </source>
</evidence>
<evidence type="ECO:0000256" key="2">
    <source>
        <dbReference type="ARBA" id="ARBA00005051"/>
    </source>
</evidence>
<name>A0ABU9WX64_9MICC</name>
<dbReference type="PROSITE" id="PS00794">
    <property type="entry name" value="HPPK"/>
    <property type="match status" value="1"/>
</dbReference>
<evidence type="ECO:0000256" key="3">
    <source>
        <dbReference type="ARBA" id="ARBA00013253"/>
    </source>
</evidence>
<dbReference type="EC" id="2.7.6.3" evidence="3"/>
<evidence type="ECO:0000313" key="11">
    <source>
        <dbReference type="Proteomes" id="UP001422074"/>
    </source>
</evidence>
<comment type="caution">
    <text evidence="10">The sequence shown here is derived from an EMBL/GenBank/DDBJ whole genome shotgun (WGS) entry which is preliminary data.</text>
</comment>
<keyword evidence="7" id="KW-0067">ATP-binding</keyword>
<comment type="pathway">
    <text evidence="2">Cofactor biosynthesis; tetrahydrofolate biosynthesis; 2-amino-4-hydroxy-6-hydroxymethyl-7,8-dihydropteridine diphosphate from 7,8-dihydroneopterin triphosphate: step 4/4.</text>
</comment>
<dbReference type="Gene3D" id="3.30.70.560">
    <property type="entry name" value="7,8-Dihydro-6-hydroxymethylpterin-pyrophosphokinase HPPK"/>
    <property type="match status" value="1"/>
</dbReference>
<dbReference type="SUPFAM" id="SSF55083">
    <property type="entry name" value="6-hydroxymethyl-7,8-dihydropterin pyrophosphokinase, HPPK"/>
    <property type="match status" value="1"/>
</dbReference>
<sequence>MRHDWVRCVLALGSNLGERAETLADATAEIVDRPDVRLVDVSPVIRTKPVGGPPGQPDFLNMVMIVETTLGPYELLEHCHDIEARHHRTREVRWGPRTLDIDIITYGDARLDDPELTIPHPRAAERAFVLFPWLVIEPLAVLDGHPLVELLEDCADAEWIEDFDMLTDQEPQL</sequence>
<evidence type="ECO:0000256" key="6">
    <source>
        <dbReference type="ARBA" id="ARBA00022777"/>
    </source>
</evidence>
<evidence type="ECO:0000256" key="5">
    <source>
        <dbReference type="ARBA" id="ARBA00022741"/>
    </source>
</evidence>